<dbReference type="PRINTS" id="PR00081">
    <property type="entry name" value="GDHRDH"/>
</dbReference>
<keyword evidence="3" id="KW-1185">Reference proteome</keyword>
<dbReference type="EMBL" id="PYGJ01000001">
    <property type="protein sequence ID" value="PSL21987.1"/>
    <property type="molecule type" value="Genomic_DNA"/>
</dbReference>
<accession>A0A2P8FJU0</accession>
<dbReference type="PRINTS" id="PR00080">
    <property type="entry name" value="SDRFAMILY"/>
</dbReference>
<dbReference type="Gene3D" id="3.40.50.720">
    <property type="entry name" value="NAD(P)-binding Rossmann-like Domain"/>
    <property type="match status" value="1"/>
</dbReference>
<proteinExistence type="inferred from homology"/>
<dbReference type="SUPFAM" id="SSF51735">
    <property type="entry name" value="NAD(P)-binding Rossmann-fold domains"/>
    <property type="match status" value="1"/>
</dbReference>
<dbReference type="Pfam" id="PF13561">
    <property type="entry name" value="adh_short_C2"/>
    <property type="match status" value="1"/>
</dbReference>
<evidence type="ECO:0000256" key="1">
    <source>
        <dbReference type="RuleBase" id="RU000363"/>
    </source>
</evidence>
<dbReference type="PANTHER" id="PTHR43975:SF2">
    <property type="entry name" value="EG:BACR7A4.14 PROTEIN-RELATED"/>
    <property type="match status" value="1"/>
</dbReference>
<dbReference type="PANTHER" id="PTHR43975">
    <property type="entry name" value="ZGC:101858"/>
    <property type="match status" value="1"/>
</dbReference>
<organism evidence="2 3">
    <name type="scientific">Shimia abyssi</name>
    <dbReference type="NCBI Taxonomy" id="1662395"/>
    <lineage>
        <taxon>Bacteria</taxon>
        <taxon>Pseudomonadati</taxon>
        <taxon>Pseudomonadota</taxon>
        <taxon>Alphaproteobacteria</taxon>
        <taxon>Rhodobacterales</taxon>
        <taxon>Roseobacteraceae</taxon>
    </lineage>
</organism>
<gene>
    <name evidence="2" type="ORF">CLV88_101412</name>
</gene>
<comment type="caution">
    <text evidence="2">The sequence shown here is derived from an EMBL/GenBank/DDBJ whole genome shotgun (WGS) entry which is preliminary data.</text>
</comment>
<dbReference type="InterPro" id="IPR036291">
    <property type="entry name" value="NAD(P)-bd_dom_sf"/>
</dbReference>
<dbReference type="InterPro" id="IPR002347">
    <property type="entry name" value="SDR_fam"/>
</dbReference>
<protein>
    <submittedName>
        <fullName evidence="2">NAD(P)-dependent dehydrogenase (Short-subunit alcohol dehydrogenase family)</fullName>
    </submittedName>
</protein>
<name>A0A2P8FJU0_9RHOB</name>
<sequence>MRAAMTGAATGIGAIVAQKLKARGYEVVAFDIAEPEGVDQWVQTDMSDPAAIARAVLEVDGPFECLINNAGLPPRDGLEETILAVNYLGLVQLSEAMLPKLAPGGAVVNTASRAGAMWRDNLVQVKALMALSGPEALSGFVAEQQIDYVRAYNLSKEAVIAWTLAQTERLIAMDLRVNSVSPAAVSTGILEDFTAAFGERVAKNIARVGRPGRPEEVADLIVFLAGSDSHWIRGCDHVIDGGMSALAQTDQLGL</sequence>
<comment type="similarity">
    <text evidence="1">Belongs to the short-chain dehydrogenases/reductases (SDR) family.</text>
</comment>
<evidence type="ECO:0000313" key="3">
    <source>
        <dbReference type="Proteomes" id="UP000240418"/>
    </source>
</evidence>
<dbReference type="Proteomes" id="UP000240418">
    <property type="component" value="Unassembled WGS sequence"/>
</dbReference>
<reference evidence="2 3" key="1">
    <citation type="submission" date="2018-03" db="EMBL/GenBank/DDBJ databases">
        <title>Genomic Encyclopedia of Archaeal and Bacterial Type Strains, Phase II (KMG-II): from individual species to whole genera.</title>
        <authorList>
            <person name="Goeker M."/>
        </authorList>
    </citation>
    <scope>NUCLEOTIDE SEQUENCE [LARGE SCALE GENOMIC DNA]</scope>
    <source>
        <strain evidence="2 3">DSM 100673</strain>
    </source>
</reference>
<evidence type="ECO:0000313" key="2">
    <source>
        <dbReference type="EMBL" id="PSL21987.1"/>
    </source>
</evidence>
<dbReference type="AlphaFoldDB" id="A0A2P8FJU0"/>
<dbReference type="RefSeq" id="WP_106606696.1">
    <property type="nucleotide sequence ID" value="NZ_PYGJ01000001.1"/>
</dbReference>
<dbReference type="Pfam" id="PF00106">
    <property type="entry name" value="adh_short"/>
    <property type="match status" value="1"/>
</dbReference>
<dbReference type="OrthoDB" id="9809287at2"/>